<feature type="chain" id="PRO_5045987155" description="SXP/RAL-2 family protein Ani s 5-like cation-binding domain-containing protein" evidence="2">
    <location>
        <begin position="16"/>
        <end position="238"/>
    </location>
</feature>
<keyword evidence="1" id="KW-0175">Coiled coil</keyword>
<comment type="caution">
    <text evidence="3">The sequence shown here is derived from an EMBL/GenBank/DDBJ whole genome shotgun (WGS) entry which is preliminary data.</text>
</comment>
<evidence type="ECO:0008006" key="5">
    <source>
        <dbReference type="Google" id="ProtNLM"/>
    </source>
</evidence>
<protein>
    <recommendedName>
        <fullName evidence="5">SXP/RAL-2 family protein Ani s 5-like cation-binding domain-containing protein</fullName>
    </recommendedName>
</protein>
<keyword evidence="2" id="KW-0732">Signal</keyword>
<feature type="signal peptide" evidence="2">
    <location>
        <begin position="1"/>
        <end position="15"/>
    </location>
</feature>
<organism evidence="3 4">
    <name type="scientific">Necator americanus</name>
    <name type="common">Human hookworm</name>
    <dbReference type="NCBI Taxonomy" id="51031"/>
    <lineage>
        <taxon>Eukaryota</taxon>
        <taxon>Metazoa</taxon>
        <taxon>Ecdysozoa</taxon>
        <taxon>Nematoda</taxon>
        <taxon>Chromadorea</taxon>
        <taxon>Rhabditida</taxon>
        <taxon>Rhabditina</taxon>
        <taxon>Rhabditomorpha</taxon>
        <taxon>Strongyloidea</taxon>
        <taxon>Ancylostomatidae</taxon>
        <taxon>Bunostominae</taxon>
        <taxon>Necator</taxon>
    </lineage>
</organism>
<keyword evidence="4" id="KW-1185">Reference proteome</keyword>
<accession>A0ABR1DL97</accession>
<evidence type="ECO:0000313" key="3">
    <source>
        <dbReference type="EMBL" id="KAK6751228.1"/>
    </source>
</evidence>
<feature type="coiled-coil region" evidence="1">
    <location>
        <begin position="64"/>
        <end position="102"/>
    </location>
</feature>
<reference evidence="3 4" key="1">
    <citation type="submission" date="2023-08" db="EMBL/GenBank/DDBJ databases">
        <title>A Necator americanus chromosomal reference genome.</title>
        <authorList>
            <person name="Ilik V."/>
            <person name="Petrzelkova K.J."/>
            <person name="Pardy F."/>
            <person name="Fuh T."/>
            <person name="Niatou-Singa F.S."/>
            <person name="Gouil Q."/>
            <person name="Baker L."/>
            <person name="Ritchie M.E."/>
            <person name="Jex A.R."/>
            <person name="Gazzola D."/>
            <person name="Li H."/>
            <person name="Toshio Fujiwara R."/>
            <person name="Zhan B."/>
            <person name="Aroian R.V."/>
            <person name="Pafco B."/>
            <person name="Schwarz E.M."/>
        </authorList>
    </citation>
    <scope>NUCLEOTIDE SEQUENCE [LARGE SCALE GENOMIC DNA]</scope>
    <source>
        <strain evidence="3 4">Aroian</strain>
        <tissue evidence="3">Whole animal</tissue>
    </source>
</reference>
<evidence type="ECO:0000256" key="1">
    <source>
        <dbReference type="SAM" id="Coils"/>
    </source>
</evidence>
<sequence>MRSLLLLGIIGFTAAQYYPTNPNPFPFPIPVAGLQDLLRLQNDLNLTRKQYEDGMNKWAKENGVEELYANYTKQQEEEKNELEEGLKQISRYFRKNRELQNNTSITYAQAEKNRQKFLAKLTPKQKVAKQFLECLFTPTSAKDCFRPMGPFPVGPGPVVPGPTGPETEVPGPTGPGPVIPVPTGPGPYGPGPMNPYGPGIMNPYGPGTMYPYGPVPTNPYAPFFPRFTLITKDFNTMS</sequence>
<dbReference type="EMBL" id="JAVFWL010000004">
    <property type="protein sequence ID" value="KAK6751228.1"/>
    <property type="molecule type" value="Genomic_DNA"/>
</dbReference>
<gene>
    <name evidence="3" type="primary">Necator_chrIV.g16214</name>
    <name evidence="3" type="ORF">RB195_002918</name>
</gene>
<proteinExistence type="predicted"/>
<evidence type="ECO:0000313" key="4">
    <source>
        <dbReference type="Proteomes" id="UP001303046"/>
    </source>
</evidence>
<dbReference type="Proteomes" id="UP001303046">
    <property type="component" value="Unassembled WGS sequence"/>
</dbReference>
<name>A0ABR1DL97_NECAM</name>
<evidence type="ECO:0000256" key="2">
    <source>
        <dbReference type="SAM" id="SignalP"/>
    </source>
</evidence>